<evidence type="ECO:0000259" key="6">
    <source>
        <dbReference type="Pfam" id="PF10566"/>
    </source>
</evidence>
<keyword evidence="4" id="KW-0106">Calcium</keyword>
<dbReference type="Pfam" id="PF10566">
    <property type="entry name" value="Glyco_hydro_97"/>
    <property type="match status" value="1"/>
</dbReference>
<evidence type="ECO:0000256" key="3">
    <source>
        <dbReference type="ARBA" id="ARBA00022801"/>
    </source>
</evidence>
<protein>
    <submittedName>
        <fullName evidence="9">Glycosyl hydrolase family 97</fullName>
    </submittedName>
</protein>
<dbReference type="InterPro" id="IPR029483">
    <property type="entry name" value="GH97_C"/>
</dbReference>
<evidence type="ECO:0000259" key="7">
    <source>
        <dbReference type="Pfam" id="PF14508"/>
    </source>
</evidence>
<evidence type="ECO:0000313" key="10">
    <source>
        <dbReference type="Proteomes" id="UP000273898"/>
    </source>
</evidence>
<dbReference type="Pfam" id="PF14509">
    <property type="entry name" value="GH97_C"/>
    <property type="match status" value="1"/>
</dbReference>
<feature type="domain" description="Glycosyl-hydrolase 97 N-terminal" evidence="7">
    <location>
        <begin position="39"/>
        <end position="303"/>
    </location>
</feature>
<name>A0A497YDG4_9SPHI</name>
<dbReference type="AlphaFoldDB" id="A0A497YDG4"/>
<dbReference type="PANTHER" id="PTHR35803">
    <property type="entry name" value="GLUCAN 1,4-ALPHA-GLUCOSIDASE SUSB-RELATED"/>
    <property type="match status" value="1"/>
</dbReference>
<gene>
    <name evidence="9" type="ORF">BCL90_0252</name>
</gene>
<evidence type="ECO:0000256" key="2">
    <source>
        <dbReference type="ARBA" id="ARBA00011245"/>
    </source>
</evidence>
<feature type="domain" description="Glycosyl-hydrolase 97 C-terminal oligomerisation" evidence="8">
    <location>
        <begin position="572"/>
        <end position="659"/>
    </location>
</feature>
<dbReference type="Gene3D" id="2.60.40.1180">
    <property type="entry name" value="Golgi alpha-mannosidase II"/>
    <property type="match status" value="1"/>
</dbReference>
<evidence type="ECO:0000256" key="5">
    <source>
        <dbReference type="ARBA" id="ARBA00023295"/>
    </source>
</evidence>
<keyword evidence="5" id="KW-0326">Glycosidase</keyword>
<dbReference type="GO" id="GO:0030246">
    <property type="term" value="F:carbohydrate binding"/>
    <property type="evidence" value="ECO:0007669"/>
    <property type="project" value="InterPro"/>
</dbReference>
<dbReference type="InterPro" id="IPR014718">
    <property type="entry name" value="GH-type_carb-bd"/>
</dbReference>
<dbReference type="InterPro" id="IPR019563">
    <property type="entry name" value="GH97_catalytic"/>
</dbReference>
<evidence type="ECO:0000313" key="9">
    <source>
        <dbReference type="EMBL" id="RLJ79549.1"/>
    </source>
</evidence>
<dbReference type="Proteomes" id="UP000273898">
    <property type="component" value="Unassembled WGS sequence"/>
</dbReference>
<dbReference type="InterPro" id="IPR029486">
    <property type="entry name" value="GH97_N"/>
</dbReference>
<comment type="cofactor">
    <cofactor evidence="1">
        <name>Ca(2+)</name>
        <dbReference type="ChEBI" id="CHEBI:29108"/>
    </cofactor>
</comment>
<dbReference type="Gene3D" id="3.20.20.70">
    <property type="entry name" value="Aldolase class I"/>
    <property type="match status" value="1"/>
</dbReference>
<sequence>MNIPKLLHKSLAMNYFKGILLVMALVASHVLSFAQDLNVTSPDQKLMVKLYLNEGKLYYNVVLQGKEMIERSPLGLRGSQIDLSSGLKLTGKQLRRIDERYNEPKIKISSVNYQANELICKFENAKKNQIEVVFRVSNNDIAFRYQVPQTGEAASFVIEEELSGYKFPANTTTFLSPQATPMIGWMKTKPSYEEEYNRDQAMGVPSKYGIGYTFPALFHLGNDGWVLLSETGVNSLYCGSRLSEGTKDGNYKIAFPEKGENNGIGSANPTISLPGSTPWRTITVGRTLKPIVETTVPFDVVAPQYAASKNYTFGRSTWSWLLWQDESINFEDQKKFIDLSAAMGYEFVLIDNWWDTKIGRKKIEELVAYGKEKKVGISLWYNSNGFWNDAPQGPKYKMNTASARKQEMAWMQQIGVKGIKVDFFGGDKQETMKLYEDILSDANTFGLTVIFHGCTVPRGWERMYPNYVGSEAVLASENLIFTQHANDTEAINASLHPFIRNAIGAMDFGPVLLNKRHNKKNDGGTIRKTTETFQLATAILFQNPVQNFGITPNNLSDVAPHVIDFMKNVPTTWDNTVFLDGYPGKYCVLARRHGETWYITAINAETTEKTIDISLPMLSGAEITLYSDADDRSPQIKQLKLNKAKQLKLKLLPGGANVIVAK</sequence>
<comment type="subunit">
    <text evidence="2">Monomer.</text>
</comment>
<dbReference type="InterPro" id="IPR013780">
    <property type="entry name" value="Glyco_hydro_b"/>
</dbReference>
<dbReference type="GO" id="GO:0016798">
    <property type="term" value="F:hydrolase activity, acting on glycosyl bonds"/>
    <property type="evidence" value="ECO:0007669"/>
    <property type="project" value="UniProtKB-KW"/>
</dbReference>
<evidence type="ECO:0000256" key="1">
    <source>
        <dbReference type="ARBA" id="ARBA00001913"/>
    </source>
</evidence>
<dbReference type="Gene3D" id="2.70.98.10">
    <property type="match status" value="1"/>
</dbReference>
<dbReference type="InterPro" id="IPR013785">
    <property type="entry name" value="Aldolase_TIM"/>
</dbReference>
<keyword evidence="3 9" id="KW-0378">Hydrolase</keyword>
<dbReference type="EMBL" id="RCCK01000010">
    <property type="protein sequence ID" value="RLJ79549.1"/>
    <property type="molecule type" value="Genomic_DNA"/>
</dbReference>
<evidence type="ECO:0000256" key="4">
    <source>
        <dbReference type="ARBA" id="ARBA00022837"/>
    </source>
</evidence>
<evidence type="ECO:0000259" key="8">
    <source>
        <dbReference type="Pfam" id="PF14509"/>
    </source>
</evidence>
<organism evidence="9 10">
    <name type="scientific">Pedobacter alluvionis</name>
    <dbReference type="NCBI Taxonomy" id="475253"/>
    <lineage>
        <taxon>Bacteria</taxon>
        <taxon>Pseudomonadati</taxon>
        <taxon>Bacteroidota</taxon>
        <taxon>Sphingobacteriia</taxon>
        <taxon>Sphingobacteriales</taxon>
        <taxon>Sphingobacteriaceae</taxon>
        <taxon>Pedobacter</taxon>
    </lineage>
</organism>
<dbReference type="SUPFAM" id="SSF51445">
    <property type="entry name" value="(Trans)glycosidases"/>
    <property type="match status" value="1"/>
</dbReference>
<dbReference type="InterPro" id="IPR052720">
    <property type="entry name" value="Glycosyl_hydrolase_97"/>
</dbReference>
<proteinExistence type="predicted"/>
<feature type="domain" description="Glycosyl-hydrolase 97 catalytic" evidence="6">
    <location>
        <begin position="324"/>
        <end position="473"/>
    </location>
</feature>
<comment type="caution">
    <text evidence="9">The sequence shown here is derived from an EMBL/GenBank/DDBJ whole genome shotgun (WGS) entry which is preliminary data.</text>
</comment>
<dbReference type="PANTHER" id="PTHR35803:SF2">
    <property type="entry name" value="RETAINING ALPHA-GALACTOSIDASE"/>
    <property type="match status" value="1"/>
</dbReference>
<dbReference type="InterPro" id="IPR017853">
    <property type="entry name" value="GH"/>
</dbReference>
<accession>A0A497YDG4</accession>
<reference evidence="9 10" key="1">
    <citation type="submission" date="2018-10" db="EMBL/GenBank/DDBJ databases">
        <title>Genomic Encyclopedia of Archaeal and Bacterial Type Strains, Phase II (KMG-II): from individual species to whole genera.</title>
        <authorList>
            <person name="Goeker M."/>
        </authorList>
    </citation>
    <scope>NUCLEOTIDE SEQUENCE [LARGE SCALE GENOMIC DNA]</scope>
    <source>
        <strain evidence="9 10">DSM 19624</strain>
    </source>
</reference>
<dbReference type="Pfam" id="PF14508">
    <property type="entry name" value="GH97_N"/>
    <property type="match status" value="1"/>
</dbReference>